<dbReference type="FunFam" id="3.40.50.12780:FF:000014">
    <property type="entry name" value="Nonribosomal peptide synthetase 1"/>
    <property type="match status" value="4"/>
</dbReference>
<evidence type="ECO:0000256" key="2">
    <source>
        <dbReference type="ARBA" id="ARBA00022553"/>
    </source>
</evidence>
<dbReference type="PROSITE" id="PS00455">
    <property type="entry name" value="AMP_BINDING"/>
    <property type="match status" value="5"/>
</dbReference>
<dbReference type="FunFam" id="3.30.300.30:FF:000015">
    <property type="entry name" value="Nonribosomal peptide synthase SidD"/>
    <property type="match status" value="5"/>
</dbReference>
<evidence type="ECO:0000313" key="8">
    <source>
        <dbReference type="Proteomes" id="UP001172102"/>
    </source>
</evidence>
<dbReference type="Gene3D" id="3.40.50.12780">
    <property type="entry name" value="N-terminal domain of ligase-like"/>
    <property type="match status" value="5"/>
</dbReference>
<dbReference type="PROSITE" id="PS50075">
    <property type="entry name" value="CARRIER"/>
    <property type="match status" value="6"/>
</dbReference>
<dbReference type="Pfam" id="PF00668">
    <property type="entry name" value="Condensation"/>
    <property type="match status" value="6"/>
</dbReference>
<feature type="domain" description="Carrier" evidence="6">
    <location>
        <begin position="5637"/>
        <end position="5714"/>
    </location>
</feature>
<dbReference type="Gene3D" id="3.30.559.30">
    <property type="entry name" value="Nonribosomal peptide synthetase, condensation domain"/>
    <property type="match status" value="6"/>
</dbReference>
<feature type="domain" description="Carrier" evidence="6">
    <location>
        <begin position="3369"/>
        <end position="3446"/>
    </location>
</feature>
<proteinExistence type="inferred from homology"/>
<dbReference type="EMBL" id="JAUKUA010000010">
    <property type="protein sequence ID" value="KAK0701263.1"/>
    <property type="molecule type" value="Genomic_DNA"/>
</dbReference>
<sequence>MRLGMPKVVSPAPATVVVDATTDLTELGQTEQVIRKLCAEVLSRPVDKVKLTRSFLAQGGDSLLAIKLMARCRNVGYTINIQDLLQAASIGEFCQSAKSKATESRTLSASASVVDGINDSALSNGRTKVPDSLSTAAQSAPQDALPRVEMDISAMTQLTSITPNPLRDIEYVFPCSSTQEIFLAAQAVRPEMYQITAMLEFQPTTPDGHLDFGRLCDAWERLVQRHPSLRTVFIDSKSRPGHFDQVVMKRGLATLRFLDQKESTAAEFSARRPVSFPNCQATHGAAIYKNSEASAYFRLDVSHALVDGESFYVILQDLCRAYDEVPSAAPMEYQNFVSYQQQLSTQGAISYWSNYLSGAEASFFPVPGNDVDHRDLDTVRFHIETAHELFCGKLNVTVANVCQVAWALVLRAYTASEDVCFSYASSGRHAPLPGIEGAVGAFAETMIFRLRTAGATAIAEALAQAKRDFAQGFAYPAALILGDGQAARDFARLRGNTMVSCQRAWVDELAPVPTGLVVEVVDVVNPSEYDLSVNIQVSNDALHVTIDFWRSRINQEMVASVARSFQKAVTSILTSDATLLAALDVVPSDHIERIREWRGEMPPRVEARIQDRVYEQRLLRPDALAIQGWDGDFTYKELDDEANKLASHLVGLGLGPEIKVPLCFDKSKWAVVSQLAVLKAGGCVVPIGVKQPAQRTEIILKDIGATIVLADAKNATRFASIVSHVLVVDDSFMIQLPNSGAIPCPAVADNCAFVIYTSGSTGIPKGVVLPHASLCTSLRHLADKFRLGTATRMLQFSAYTFDISIQDIYTTLQTGGCLCVISEEDRVVNLGAAMRLYAVNCAGLTSTVAGLVSPNEVPSLRTLVLLGEAVKPAVVDKWIPSAHVFNAYGPSECSIQSSVNELTPECDALNIGYALAGALWIVDANDCNRLVPVGAPGELLIEGPLLARGYLNDAKKTSAAFISSPAWVFKYGFDGTRRLYRTGDLVRQNPDGSVTYIGRRDTQVKVRGQRVEFGEIEHHLIQHEHALDAAVVFPHRGPCKDRLVGLVTLGGFLTSGGAKSDVTPVSADKLSVAKLQANEFSDYLSARVPEHMIPKVWIPLASMMPQNDSGKLDRKRLGIWAEEMDNHLYEAIAAFQHHTGPAEAGTPLELQIQGIWAKVLKVPTHQIPIKNRSFLGCGGDSIAAMQVVSQCRAQGISIGVRGVLQSKSITELAAGADGVQTAVHETVPVAVAGLGSKELKMLDKVLPGLGLHLDDVEDIYPCSPIQQGILVSQAKSPSAYLIQQSFEVRPSSSSAVSVSAEGILKAWQTLVDRHSTLRTIFLPAASDSEHGLFNQLVLRSYRGGVKHVHCDDNKMESELAVKTDISIGGAGEPSHQLTVYSTTSGRVYARLMISHALVDASSLSLLQRELTQAYDGLLTTEGPAPPHYRTYVSYLQQTPALEAVGFWSTRLAGAEPCYLPALTESGFPGATAEIAAERQPQGMVTQELENARHIQEFGKTHGVTVATVFQLAWALVLSQYTGSQDVSFGYLTSGRDAPIDRVNDLVGPLINIMAARIQLRPEMSTRQGLVQVQTDFLDGFDHQHAALVDIWHSLRLEGQSLFNTSLSYRHAPPQGADGASVTMDIVTVEDPTEYDANVNVFASDRNITVMLQHSPTYISADGASRALACLLQAVQWIIRNIDSPLRDARIVADRDVARLCEWNSPSPGEAGERDCIHDLVRRQRLVRPEAKAVCAWDGDMTYGELEDAADQLAHHLAADLAVGPEVTVALCLDKSRWAVVAQLAVLKAGGVVVSVNPKHPTQRLHGILTDIRAPVMLTTRRYAPRFGDVIPHVVPVDQDLLSQLPPAPSNPVWESVKSENAAFIIYTSGSTGVPKGVVLTHSSLCASFQAHGEAYGMNSSTRALQFAAYTFDASISDIWATITRGGCVCVISEDERMNNLQGAINTYAANLAQLTPTVAGLLDVPKLTTLRTLVLGGEAVKAALVEGFLADGRVGVINGYGPSECSVYTTCNGPLGPTTQPSNIGRVLVGGVWVINSTYGAVCPIGGIGELWIGGPLLGRGYLNDKAKTDASFVTNPSWAAANPETYGRRFYRTGDLVRQNAVGEIIYIGRKDTQVKIRGQRVEMGEIEHKTKKALPEAFKMVAVSLIMPGGKPGNPALAVSVEAHGEHAPNSRSPEGLLPMSDELRVTFSSLHASLSEALPSYMVPRLFVPFSRLPCTSSGKLDRRALCQVLQGLPEHSLTQYGLFGAAGKAFPPTTTTEKTLQTIWANVLGVELGQVGVKDHFLRSGGDSFTAMRLVSRADAAGLALTVADVFRCPKLADMASFIDQKGKTMLRSGEGKNREERGEGEAEAREDGQDDRGPPQFALWQELERFQGEGGGNASSTLDERLHRIAERCGIPVEAIEDVYPCTPLQEGLMAITAQQPRAYVNRWVYRIPPTMNCARFQEAWVAVARAAPLLRTRIVPGELSRALQVVVRDDITWFSGPDLDQYLADSIKDLMTYGSPLVRLAILGVAKGQQYFAFTAHHGVYDGWSWARLFDAAAHLYHGQYSIPPSPPFNRFISYLTKCSIVAAESFWRSQLGGKVPDPFPPQPKSSPQPNPTQTMTREFTIPPRPSHITMAAFLRAAWALVISSQSGADVVFGTVLTGRTAPVRGIFDMLAPTITTVPVRMCIDKTEPVVDYLAAVQQQMVSMIPFEHTGLQNIHRLIGVRLDIGHLFTVQPAEVRSSLMTAPLLGLELYSAPSTGADDYGLSVECITGLGGDSSAMQVSVRFDEAIVSSALLGRLLGRFQHTLTQLAQILEKNGENGGREGDVLVGDLSIVSPEEVAQLVRWNAQIPNKKQTLVHELVREAGLTRPDAPAICSWDGDLGHGELDALADKLAHKLVGLGVGPEVAVPVCFGKSKWAVVSILAVLKASGVVVPVAAEPAQRRHISRFPGIGHILAVDDDLLRSLPNPPQRRVESRASPSNAAFIIYTSGSTGTPKGVVLEHASMSTGMQAHGARFGMDPETRAFQFASFTFDISLHDMITTLQFGGCVCMPSEEERLGDVAGAMRKMDVNYTFLPPRVLPTLNPSDVPGLRTLVVGGEATQAEHIEPWLGRMRVFNAYGPAECCIVSTCNELTDVAETPNIGRAVAGGLWVVDEQDFHRLLPIGSVGELLIEGPLLARGYLNNPEKSSAAFISNPGWLAQYGFADASGTSSGARRFYRTGDLVRQNGDGSLTYVGRRDSQVKIRGQRVEIGEIEHHLKRHESVGDAVVLYPTRGPAESRLVALLTFSKLKASGPAIQELQPTAPDQAQLANSLVSRVHEQLVEHVPSYMIPSTWISLRSLPQNSSNKIDRRRLMQWLEGMSTDDLESIAVGRKVDAPEAPENDLQRKLHAVVAEVLRLPAEKVAMNRSFLSMGGDSISAMRVVSQSRNQHAISITVRDVLQSASIARLALKAKADTADGNLQDARIQTRSFSLKKILRQLAASPPHINPGDLVGMNLTYEGLSRIRADLTTQAGITDLDEVEDVYPCSPIQQGIATSQIKGHATYNVQQICELQTSEAASRVDLGRLSQAWEAVVRRHSILRTTFVQTSTSQDHLFYQVVLKRWRPQIRTVQHHGIGDVAVLLSREEPATYRDGQPPHRLTLCVAKSGATYAKLEASHALVDAASLSLILRDVVSAYHGSLPESPAPSYGTYVHFLQQTPEAESLTYWTDRLAGVQPCYLPPSTTPTTKTRSLATVAARVESPAALHGFRDAHGVTMANMMQLAWAVVLARYTGSRDITFGYLTNGRDAPVPGANDIVGPMINMMVSRIRLGELPATVAHAAQQVQDDFLKAFAHQRTSLSSIQHVIRLSERSLFNTTMSYFRRSPEHAPSSSGLTIRSISGEDPTEYDAGLSILAGEDSIHLSLQYSTSFMDQESARLVLESFRHALLTIASSAEARLDELDALAPSDVEKLRLWNSDVRHAAPRDCVHHGIRQQCLSQPDAQAVCAWDGTMRYAEMDALSDQLASHLEGLGVREEVMVGLCFEKSMWTIVAMLAVVKAGGVVVPLGLHLPTQRLRLILDDAEAPIVLTSEQCMAKLDDIEVTHKLAVNAALFATLRGGAGPPARPGPTPENAAVVIYTSGSTGLPKGVVLTHGGLCASLDAHGARLGLGVGARALQYSAYVFDLSLLDIFGTLRFGGCVCVASEADRMHPSRLATAMEAMKVNFSVLTPTVASIVDPARVPSLRTLVLAGEAVQPAVVETWSGRVILFNGYGPAECTVLAAINGPLTDKDQSRNVGSPLVATLWVTDQDGHSLVPIGAVGELLIEGPLLSRGYLHDPERTAAAFITDPAFISRYGFVRPDRQVQRRMYRTGDLVRQSPLDGSITYVGRRDGQVKIRGQRLEVGEIEYWTKRAFHQAQAVAVDLAMPRVRSGEPILAAILELPAQGTHGSQRKAVLDGPLPLPLTDSLRYSLSTLQDALTQALPSYMVPTLYVPVQRMPLTASGKLDRGQLKTLLNSLAEDQLASYALVDEASPTRSLTDMESRLRDLWISVLGTTRNVGPASHFFRLGGDSVTAMRLVAMAGDDTKPAIRLGVADIFQNPVLKNMANTVASRLRLVDGKDPAGPAEMDAAPFSLMPISWNTHDNLVRLATQCRAAPDAIEDAYPCTPLQEALLALTAQERAAYVGRWVFQMDEGIDADRLRSAWQKVSEVAPILRTRILAGDGSQAGTQVVVRDPVPWRTVSSDLEAYLSQDGEEPMDFGTELTRLAVVITPSSTRFFVWTAHHSIYDGWTTRKLLEAVRDVCSGRPAPTFVPYTRFIRYLQRANASSDAKGYWRAQLKGVLSSVFPAMPSPNHQPRPSSTINLRVTTAAAAVAGASSTITTATLLRAAWALVLSQETGSRDVLFAAPLSGRTSPVPGILDIAAPTLATVPVRISIDRGGSVADYLGAVQRQAAEMIPFEHVGLQRINQMLADDKALGIGHLFVVQPFADRLGQDASSLLPPGLEPVRSSAVSAFHRYPLVVECNTGPGPDESVELEACFDPVAISSEKVRTILERLGHVFVQLRAVASSTGHPNGDGRLLARIDTLGPQDAARIRAWNKWDRAAAPRSSACVHELVHRQQLVQPGSQAVCAWDGKLTYAELDDLSHRLARHLVSLGVAPEVPVPMILEKSLWAVVAQLAVLRAGGVVVPIGHKHPIQRVQDITRATGAEVVLVSKHWDKRDGLLVSHVLVVDEHLLRGLPSTAEHGPACDASPANAAFIIFTSGSTGVPKGVVLEHGALATSLAAEGDLFAGPNVRALQFSSYTFDVSIAETFVPLITGGCVCVASEDDRVSNLAAAMEAMGVNLAYLTPTVAGLLQPQQVPSLETLVLIGEALRSEAAARWMGGRVRVFNAYGPAECSILSTSSRQITDASEAPSIGTAIAGSNLWVVDPSDYHHLVPVGIPGELLIEGPLLARGYLGDDKKTADAFVTDPAWLECFDFGPVQGRRFYRTGDLVQQAPDGSITYLGRRDTQAKLHGQRLEIGEIEHWAGKILGVQAGAAVVGLLAPDEEASAPVAEPVLAIAVEVDMEIWGGLGPRPAREQGAQTPLSLLPLSEDLRRMFGQLRSSLLETLPSYMVPRLYIPVGKLPTTDSGKLDRRVIWATIQRSRLSSHCYSLATDRPREAPRTDTERQLQQLWAAVLRIPPQEIGSGDDFFLSGGDSISAMRLVAKAREAGQLPLTVADIFRHPILSDLAAAIPETRSADSILPRASYQPFSTLGLALADPDQFIAQSIEPLLVERCVVTDAAPVTDFQALSVTSALRASRDLLAHVTLDREGPCDLEKWRASCWQLVRQHGILRTAYVFAREQLLQVALQKWQPDIAHFETDDDDITMDEFTNRLVAQDMNRPPCFGRPFVEFAIITSPSRHRILFRLSHAEYDAISMSYFLDDLRAIYAGGATSAEPSNFIHYISALSATPETSKEESVRYWRSLLEGSSMPRIAPRDQRAPSKLIHHATRTTSLPSQFGSRPGGSTTTTTAATLIRAAWGLTIARYTGMTDVVFGEVVSGRNTGHPVAARAAGCCANIVPVRTVLGGDVPVRHFLDAIQDQYITRLQHETVGFRSILAECFGAEVAGGGGGGGGSTATFFTTRVNHLDRAPRWTLDIGGATYRASISLPDGAQDPSDIAITSVSHAPNHIEVAFGYREGAVSAEVADRLLSCLCAAIELLAAESSGGMLLDSLLGEDGDKWLGVGGRSLAADVDQNHE</sequence>
<feature type="domain" description="Carrier" evidence="6">
    <location>
        <begin position="25"/>
        <end position="101"/>
    </location>
</feature>
<dbReference type="InterPro" id="IPR001242">
    <property type="entry name" value="Condensation_dom"/>
</dbReference>
<keyword evidence="2" id="KW-0597">Phosphoprotein</keyword>
<dbReference type="PANTHER" id="PTHR45527">
    <property type="entry name" value="NONRIBOSOMAL PEPTIDE SYNTHETASE"/>
    <property type="match status" value="1"/>
</dbReference>
<dbReference type="GO" id="GO:0016874">
    <property type="term" value="F:ligase activity"/>
    <property type="evidence" value="ECO:0007669"/>
    <property type="project" value="UniProtKB-KW"/>
</dbReference>
<dbReference type="SMART" id="SM00823">
    <property type="entry name" value="PKS_PP"/>
    <property type="match status" value="6"/>
</dbReference>
<feature type="compositionally biased region" description="Pro residues" evidence="5">
    <location>
        <begin position="2588"/>
        <end position="2601"/>
    </location>
</feature>
<dbReference type="PROSITE" id="PS00012">
    <property type="entry name" value="PHOSPHOPANTETHEINE"/>
    <property type="match status" value="2"/>
</dbReference>
<dbReference type="GO" id="GO:0044550">
    <property type="term" value="P:secondary metabolite biosynthetic process"/>
    <property type="evidence" value="ECO:0007669"/>
    <property type="project" value="TreeGrafter"/>
</dbReference>
<gene>
    <name evidence="7" type="ORF">B0H67DRAFT_650496</name>
</gene>
<dbReference type="FunFam" id="1.10.1200.10:FF:000005">
    <property type="entry name" value="Nonribosomal peptide synthetase 1"/>
    <property type="match status" value="2"/>
</dbReference>
<evidence type="ECO:0000256" key="4">
    <source>
        <dbReference type="ARBA" id="ARBA00029454"/>
    </source>
</evidence>
<dbReference type="Gene3D" id="3.30.559.10">
    <property type="entry name" value="Chloramphenicol acetyltransferase-like domain"/>
    <property type="match status" value="6"/>
</dbReference>
<dbReference type="NCBIfam" id="NF003417">
    <property type="entry name" value="PRK04813.1"/>
    <property type="match status" value="6"/>
</dbReference>
<dbReference type="Pfam" id="PF00550">
    <property type="entry name" value="PP-binding"/>
    <property type="match status" value="6"/>
</dbReference>
<feature type="domain" description="Carrier" evidence="6">
    <location>
        <begin position="4507"/>
        <end position="4585"/>
    </location>
</feature>
<dbReference type="GO" id="GO:0005737">
    <property type="term" value="C:cytoplasm"/>
    <property type="evidence" value="ECO:0007669"/>
    <property type="project" value="TreeGrafter"/>
</dbReference>
<feature type="domain" description="Carrier" evidence="6">
    <location>
        <begin position="2255"/>
        <end position="2331"/>
    </location>
</feature>
<evidence type="ECO:0000259" key="6">
    <source>
        <dbReference type="PROSITE" id="PS50075"/>
    </source>
</evidence>
<dbReference type="GO" id="GO:0031177">
    <property type="term" value="F:phosphopantetheine binding"/>
    <property type="evidence" value="ECO:0007669"/>
    <property type="project" value="InterPro"/>
</dbReference>
<keyword evidence="3" id="KW-0436">Ligase</keyword>
<dbReference type="NCBIfam" id="TIGR01733">
    <property type="entry name" value="AA-adenyl-dom"/>
    <property type="match status" value="5"/>
</dbReference>
<dbReference type="PANTHER" id="PTHR45527:SF16">
    <property type="entry name" value="NONRIBOSOMAL PEPTIDE SYNTHASE ATNA-RELATED"/>
    <property type="match status" value="1"/>
</dbReference>
<evidence type="ECO:0000256" key="1">
    <source>
        <dbReference type="ARBA" id="ARBA00022450"/>
    </source>
</evidence>
<reference evidence="7" key="1">
    <citation type="submission" date="2023-06" db="EMBL/GenBank/DDBJ databases">
        <title>Genome-scale phylogeny and comparative genomics of the fungal order Sordariales.</title>
        <authorList>
            <consortium name="Lawrence Berkeley National Laboratory"/>
            <person name="Hensen N."/>
            <person name="Bonometti L."/>
            <person name="Westerberg I."/>
            <person name="Brannstrom I.O."/>
            <person name="Guillou S."/>
            <person name="Cros-Aarteil S."/>
            <person name="Calhoun S."/>
            <person name="Haridas S."/>
            <person name="Kuo A."/>
            <person name="Mondo S."/>
            <person name="Pangilinan J."/>
            <person name="Riley R."/>
            <person name="Labutti K."/>
            <person name="Andreopoulos B."/>
            <person name="Lipzen A."/>
            <person name="Chen C."/>
            <person name="Yanf M."/>
            <person name="Daum C."/>
            <person name="Ng V."/>
            <person name="Clum A."/>
            <person name="Steindorff A."/>
            <person name="Ohm R."/>
            <person name="Martin F."/>
            <person name="Silar P."/>
            <person name="Natvig D."/>
            <person name="Lalanne C."/>
            <person name="Gautier V."/>
            <person name="Ament-Velasquez S.L."/>
            <person name="Kruys A."/>
            <person name="Hutchinson M.I."/>
            <person name="Powell A.J."/>
            <person name="Barry K."/>
            <person name="Miller A.N."/>
            <person name="Grigoriev I.V."/>
            <person name="Debuchy R."/>
            <person name="Gladieux P."/>
            <person name="Thoren M.H."/>
            <person name="Johannesson H."/>
        </authorList>
    </citation>
    <scope>NUCLEOTIDE SEQUENCE</scope>
    <source>
        <strain evidence="7">SMH4607-1</strain>
    </source>
</reference>
<keyword evidence="1" id="KW-0596">Phosphopantetheine</keyword>
<feature type="domain" description="Carrier" evidence="6">
    <location>
        <begin position="1143"/>
        <end position="1220"/>
    </location>
</feature>
<dbReference type="InterPro" id="IPR020845">
    <property type="entry name" value="AMP-binding_CS"/>
</dbReference>
<comment type="similarity">
    <text evidence="4">Belongs to the NRP synthetase family.</text>
</comment>
<dbReference type="InterPro" id="IPR042099">
    <property type="entry name" value="ANL_N_sf"/>
</dbReference>
<dbReference type="FunFam" id="3.30.559.30:FF:000005">
    <property type="entry name" value="Nonribosomal peptide synthase Pes1"/>
    <property type="match status" value="2"/>
</dbReference>
<dbReference type="InterPro" id="IPR010071">
    <property type="entry name" value="AA_adenyl_dom"/>
</dbReference>
<evidence type="ECO:0000256" key="5">
    <source>
        <dbReference type="SAM" id="MobiDB-lite"/>
    </source>
</evidence>
<dbReference type="Gene3D" id="1.10.1200.10">
    <property type="entry name" value="ACP-like"/>
    <property type="match status" value="6"/>
</dbReference>
<dbReference type="GO" id="GO:0043041">
    <property type="term" value="P:amino acid activation for nonribosomal peptide biosynthetic process"/>
    <property type="evidence" value="ECO:0007669"/>
    <property type="project" value="TreeGrafter"/>
</dbReference>
<dbReference type="Pfam" id="PF00501">
    <property type="entry name" value="AMP-binding"/>
    <property type="match status" value="5"/>
</dbReference>
<dbReference type="InterPro" id="IPR036736">
    <property type="entry name" value="ACP-like_sf"/>
</dbReference>
<feature type="compositionally biased region" description="Basic and acidic residues" evidence="5">
    <location>
        <begin position="2338"/>
        <end position="2362"/>
    </location>
</feature>
<accession>A0AA39ZPM1</accession>
<feature type="region of interest" description="Disordered" evidence="5">
    <location>
        <begin position="2334"/>
        <end position="2364"/>
    </location>
</feature>
<dbReference type="InterPro" id="IPR006162">
    <property type="entry name" value="Ppantetheine_attach_site"/>
</dbReference>
<evidence type="ECO:0000313" key="7">
    <source>
        <dbReference type="EMBL" id="KAK0701263.1"/>
    </source>
</evidence>
<name>A0AA39ZPM1_9PEZI</name>
<protein>
    <recommendedName>
        <fullName evidence="6">Carrier domain-containing protein</fullName>
    </recommendedName>
</protein>
<dbReference type="FunFam" id="3.30.559.30:FF:000003">
    <property type="entry name" value="Nonribosomal peptide synthase SidD"/>
    <property type="match status" value="1"/>
</dbReference>
<dbReference type="InterPro" id="IPR023213">
    <property type="entry name" value="CAT-like_dom_sf"/>
</dbReference>
<dbReference type="InterPro" id="IPR000873">
    <property type="entry name" value="AMP-dep_synth/lig_dom"/>
</dbReference>
<dbReference type="Proteomes" id="UP001172102">
    <property type="component" value="Unassembled WGS sequence"/>
</dbReference>
<dbReference type="SUPFAM" id="SSF56801">
    <property type="entry name" value="Acetyl-CoA synthetase-like"/>
    <property type="match status" value="5"/>
</dbReference>
<dbReference type="InterPro" id="IPR020806">
    <property type="entry name" value="PKS_PP-bd"/>
</dbReference>
<dbReference type="CDD" id="cd19542">
    <property type="entry name" value="CT_NRPS-like"/>
    <property type="match status" value="4"/>
</dbReference>
<dbReference type="InterPro" id="IPR045851">
    <property type="entry name" value="AMP-bd_C_sf"/>
</dbReference>
<dbReference type="CDD" id="cd05918">
    <property type="entry name" value="A_NRPS_SidN3_like"/>
    <property type="match status" value="5"/>
</dbReference>
<keyword evidence="8" id="KW-1185">Reference proteome</keyword>
<dbReference type="Gene3D" id="3.30.300.30">
    <property type="match status" value="5"/>
</dbReference>
<evidence type="ECO:0000256" key="3">
    <source>
        <dbReference type="ARBA" id="ARBA00022598"/>
    </source>
</evidence>
<dbReference type="CDD" id="cd19545">
    <property type="entry name" value="FUM14_C_NRPS-like"/>
    <property type="match status" value="2"/>
</dbReference>
<dbReference type="SUPFAM" id="SSF47336">
    <property type="entry name" value="ACP-like"/>
    <property type="match status" value="6"/>
</dbReference>
<organism evidence="7 8">
    <name type="scientific">Lasiosphaeris hirsuta</name>
    <dbReference type="NCBI Taxonomy" id="260670"/>
    <lineage>
        <taxon>Eukaryota</taxon>
        <taxon>Fungi</taxon>
        <taxon>Dikarya</taxon>
        <taxon>Ascomycota</taxon>
        <taxon>Pezizomycotina</taxon>
        <taxon>Sordariomycetes</taxon>
        <taxon>Sordariomycetidae</taxon>
        <taxon>Sordariales</taxon>
        <taxon>Lasiosphaeriaceae</taxon>
        <taxon>Lasiosphaeris</taxon>
    </lineage>
</organism>
<feature type="region of interest" description="Disordered" evidence="5">
    <location>
        <begin position="2588"/>
        <end position="2611"/>
    </location>
</feature>
<comment type="caution">
    <text evidence="7">The sequence shown here is derived from an EMBL/GenBank/DDBJ whole genome shotgun (WGS) entry which is preliminary data.</text>
</comment>
<dbReference type="SUPFAM" id="SSF52777">
    <property type="entry name" value="CoA-dependent acyltransferases"/>
    <property type="match status" value="12"/>
</dbReference>
<dbReference type="InterPro" id="IPR009081">
    <property type="entry name" value="PP-bd_ACP"/>
</dbReference>